<comment type="caution">
    <text evidence="17">The sequence shown here is derived from an EMBL/GenBank/DDBJ whole genome shotgun (WGS) entry which is preliminary data.</text>
</comment>
<dbReference type="EC" id="6.3.2.1" evidence="4 15"/>
<sequence length="340" mass="36344">MTFPKHTPKFTRGELNVYRRPTEASQVTAALRGVGRNVALVPTMGALHAGHRELIRRAKRLPNTIVAVSIFVNPLQFGEGEDFDAYPRELEHDLETLRELGVELAFVPEVEDLYGESGVTVTLDPGPLGGELEGEMRPGHFGGMLTVVAKLLNITRPHYAFFGEKDYQQLVLVKRMVEDLNLETRIVGVPTVRSDDGLALSSRNAYLSEEDRRSAAVLSTALGMGVNAGADGAEAVLEAARRELAAHPEIKIEYLELRGTDLGPAPVDGEARLLIAARVGRTRLIDNTPVPLGAAAAGLGDDQDAADHDDVAGDDAAGDDVAGEGRNAAPVGTTPSQQGY</sequence>
<evidence type="ECO:0000256" key="3">
    <source>
        <dbReference type="ARBA" id="ARBA00009256"/>
    </source>
</evidence>
<evidence type="ECO:0000256" key="15">
    <source>
        <dbReference type="HAMAP-Rule" id="MF_00158"/>
    </source>
</evidence>
<dbReference type="UniPathway" id="UPA00028">
    <property type="reaction ID" value="UER00005"/>
</dbReference>
<keyword evidence="8 15" id="KW-0566">Pantothenate biosynthesis</keyword>
<keyword evidence="18" id="KW-1185">Reference proteome</keyword>
<dbReference type="Pfam" id="PF02569">
    <property type="entry name" value="Pantoate_ligase"/>
    <property type="match status" value="1"/>
</dbReference>
<feature type="region of interest" description="Disordered" evidence="16">
    <location>
        <begin position="296"/>
        <end position="340"/>
    </location>
</feature>
<feature type="binding site" evidence="15">
    <location>
        <position position="76"/>
    </location>
    <ligand>
        <name>(R)-pantoate</name>
        <dbReference type="ChEBI" id="CHEBI:15980"/>
    </ligand>
</feature>
<evidence type="ECO:0000256" key="16">
    <source>
        <dbReference type="SAM" id="MobiDB-lite"/>
    </source>
</evidence>
<evidence type="ECO:0000256" key="6">
    <source>
        <dbReference type="ARBA" id="ARBA00022490"/>
    </source>
</evidence>
<evidence type="ECO:0000256" key="2">
    <source>
        <dbReference type="ARBA" id="ARBA00004990"/>
    </source>
</evidence>
<comment type="pathway">
    <text evidence="2 15">Cofactor biosynthesis; (R)-pantothenate biosynthesis; (R)-pantothenate from (R)-pantoate and beta-alanine: step 1/1.</text>
</comment>
<dbReference type="Gene3D" id="3.40.50.620">
    <property type="entry name" value="HUPs"/>
    <property type="match status" value="1"/>
</dbReference>
<evidence type="ECO:0000256" key="7">
    <source>
        <dbReference type="ARBA" id="ARBA00022598"/>
    </source>
</evidence>
<dbReference type="CDD" id="cd00560">
    <property type="entry name" value="PanC"/>
    <property type="match status" value="1"/>
</dbReference>
<evidence type="ECO:0000256" key="8">
    <source>
        <dbReference type="ARBA" id="ARBA00022655"/>
    </source>
</evidence>
<feature type="binding site" evidence="15">
    <location>
        <position position="192"/>
    </location>
    <ligand>
        <name>ATP</name>
        <dbReference type="ChEBI" id="CHEBI:30616"/>
    </ligand>
</feature>
<evidence type="ECO:0000313" key="18">
    <source>
        <dbReference type="Proteomes" id="UP000564573"/>
    </source>
</evidence>
<accession>A0A839XRS0</accession>
<comment type="subunit">
    <text evidence="15">Homodimer.</text>
</comment>
<dbReference type="FunFam" id="3.40.50.620:FF:000114">
    <property type="entry name" value="Pantothenate synthetase"/>
    <property type="match status" value="1"/>
</dbReference>
<feature type="binding site" evidence="15">
    <location>
        <begin position="163"/>
        <end position="166"/>
    </location>
    <ligand>
        <name>ATP</name>
        <dbReference type="ChEBI" id="CHEBI:30616"/>
    </ligand>
</feature>
<name>A0A839XRS0_9PSEU</name>
<comment type="similarity">
    <text evidence="3 15">Belongs to the pantothenate synthetase family.</text>
</comment>
<evidence type="ECO:0000256" key="5">
    <source>
        <dbReference type="ARBA" id="ARBA00014155"/>
    </source>
</evidence>
<gene>
    <name evidence="15" type="primary">panC</name>
    <name evidence="17" type="ORF">FB384_002227</name>
</gene>
<organism evidence="17 18">
    <name type="scientific">Prauserella sediminis</name>
    <dbReference type="NCBI Taxonomy" id="577680"/>
    <lineage>
        <taxon>Bacteria</taxon>
        <taxon>Bacillati</taxon>
        <taxon>Actinomycetota</taxon>
        <taxon>Actinomycetes</taxon>
        <taxon>Pseudonocardiales</taxon>
        <taxon>Pseudonocardiaceae</taxon>
        <taxon>Prauserella</taxon>
        <taxon>Prauserella salsuginis group</taxon>
    </lineage>
</organism>
<evidence type="ECO:0000256" key="14">
    <source>
        <dbReference type="ARBA" id="ARBA00077433"/>
    </source>
</evidence>
<dbReference type="EMBL" id="JACIBS010000001">
    <property type="protein sequence ID" value="MBB3663323.1"/>
    <property type="molecule type" value="Genomic_DNA"/>
</dbReference>
<feature type="compositionally biased region" description="Acidic residues" evidence="16">
    <location>
        <begin position="312"/>
        <end position="322"/>
    </location>
</feature>
<dbReference type="Gene3D" id="3.30.1300.10">
    <property type="entry name" value="Pantoate-beta-alanine ligase, C-terminal domain"/>
    <property type="match status" value="1"/>
</dbReference>
<dbReference type="HAMAP" id="MF_00158">
    <property type="entry name" value="PanC"/>
    <property type="match status" value="1"/>
</dbReference>
<dbReference type="InterPro" id="IPR014729">
    <property type="entry name" value="Rossmann-like_a/b/a_fold"/>
</dbReference>
<keyword evidence="6 15" id="KW-0963">Cytoplasm</keyword>
<protein>
    <recommendedName>
        <fullName evidence="5 15">Pantothenate synthetase</fullName>
        <shortName evidence="15">PS</shortName>
        <ecNumber evidence="4 15">6.3.2.1</ecNumber>
    </recommendedName>
    <alternativeName>
        <fullName evidence="14 15">Pantoate--beta-alanine ligase</fullName>
    </alternativeName>
    <alternativeName>
        <fullName evidence="11 15">Pantoate-activating enzyme</fullName>
    </alternativeName>
</protein>
<reference evidence="17 18" key="1">
    <citation type="submission" date="2020-08" db="EMBL/GenBank/DDBJ databases">
        <title>Sequencing the genomes of 1000 actinobacteria strains.</title>
        <authorList>
            <person name="Klenk H.-P."/>
        </authorList>
    </citation>
    <scope>NUCLEOTIDE SEQUENCE [LARGE SCALE GENOMIC DNA]</scope>
    <source>
        <strain evidence="17 18">DSM 45267</strain>
    </source>
</reference>
<comment type="miscellaneous">
    <text evidence="15">The reaction proceeds by a bi uni uni bi ping pong mechanism.</text>
</comment>
<dbReference type="PANTHER" id="PTHR21299">
    <property type="entry name" value="CYTIDYLATE KINASE/PANTOATE-BETA-ALANINE LIGASE"/>
    <property type="match status" value="1"/>
</dbReference>
<dbReference type="Proteomes" id="UP000564573">
    <property type="component" value="Unassembled WGS sequence"/>
</dbReference>
<dbReference type="InterPro" id="IPR003721">
    <property type="entry name" value="Pantoate_ligase"/>
</dbReference>
<evidence type="ECO:0000256" key="1">
    <source>
        <dbReference type="ARBA" id="ARBA00004496"/>
    </source>
</evidence>
<evidence type="ECO:0000256" key="12">
    <source>
        <dbReference type="ARBA" id="ARBA00048258"/>
    </source>
</evidence>
<dbReference type="RefSeq" id="WP_183782397.1">
    <property type="nucleotide sequence ID" value="NZ_JACIBS010000001.1"/>
</dbReference>
<proteinExistence type="inferred from homology"/>
<dbReference type="GO" id="GO:0015940">
    <property type="term" value="P:pantothenate biosynthetic process"/>
    <property type="evidence" value="ECO:0007669"/>
    <property type="project" value="UniProtKB-UniRule"/>
</dbReference>
<dbReference type="GO" id="GO:0005524">
    <property type="term" value="F:ATP binding"/>
    <property type="evidence" value="ECO:0007669"/>
    <property type="project" value="UniProtKB-KW"/>
</dbReference>
<evidence type="ECO:0000256" key="10">
    <source>
        <dbReference type="ARBA" id="ARBA00022840"/>
    </source>
</evidence>
<evidence type="ECO:0000256" key="4">
    <source>
        <dbReference type="ARBA" id="ARBA00012219"/>
    </source>
</evidence>
<feature type="binding site" evidence="15">
    <location>
        <begin position="44"/>
        <end position="51"/>
    </location>
    <ligand>
        <name>ATP</name>
        <dbReference type="ChEBI" id="CHEBI:30616"/>
    </ligand>
</feature>
<dbReference type="GO" id="GO:0005829">
    <property type="term" value="C:cytosol"/>
    <property type="evidence" value="ECO:0007669"/>
    <property type="project" value="TreeGrafter"/>
</dbReference>
<comment type="catalytic activity">
    <reaction evidence="12 15">
        <text>(R)-pantoate + beta-alanine + ATP = (R)-pantothenate + AMP + diphosphate + H(+)</text>
        <dbReference type="Rhea" id="RHEA:10912"/>
        <dbReference type="ChEBI" id="CHEBI:15378"/>
        <dbReference type="ChEBI" id="CHEBI:15980"/>
        <dbReference type="ChEBI" id="CHEBI:29032"/>
        <dbReference type="ChEBI" id="CHEBI:30616"/>
        <dbReference type="ChEBI" id="CHEBI:33019"/>
        <dbReference type="ChEBI" id="CHEBI:57966"/>
        <dbReference type="ChEBI" id="CHEBI:456215"/>
        <dbReference type="EC" id="6.3.2.1"/>
    </reaction>
</comment>
<dbReference type="SUPFAM" id="SSF52374">
    <property type="entry name" value="Nucleotidylyl transferase"/>
    <property type="match status" value="1"/>
</dbReference>
<feature type="active site" description="Proton donor" evidence="15">
    <location>
        <position position="51"/>
    </location>
</feature>
<evidence type="ECO:0000256" key="9">
    <source>
        <dbReference type="ARBA" id="ARBA00022741"/>
    </source>
</evidence>
<feature type="binding site" evidence="15">
    <location>
        <begin position="200"/>
        <end position="203"/>
    </location>
    <ligand>
        <name>ATP</name>
        <dbReference type="ChEBI" id="CHEBI:30616"/>
    </ligand>
</feature>
<dbReference type="InterPro" id="IPR042176">
    <property type="entry name" value="Pantoate_ligase_C"/>
</dbReference>
<dbReference type="AlphaFoldDB" id="A0A839XRS0"/>
<feature type="binding site" evidence="15">
    <location>
        <position position="76"/>
    </location>
    <ligand>
        <name>beta-alanine</name>
        <dbReference type="ChEBI" id="CHEBI:57966"/>
    </ligand>
</feature>
<dbReference type="NCBIfam" id="TIGR00018">
    <property type="entry name" value="panC"/>
    <property type="match status" value="1"/>
</dbReference>
<dbReference type="GO" id="GO:0004592">
    <property type="term" value="F:pantoate-beta-alanine ligase activity"/>
    <property type="evidence" value="ECO:0007669"/>
    <property type="project" value="UniProtKB-UniRule"/>
</dbReference>
<evidence type="ECO:0000256" key="13">
    <source>
        <dbReference type="ARBA" id="ARBA00055042"/>
    </source>
</evidence>
<keyword evidence="10 15" id="KW-0067">ATP-binding</keyword>
<comment type="function">
    <text evidence="13 15">Catalyzes the condensation of pantoate with beta-alanine in an ATP-dependent reaction via a pantoyl-adenylate intermediate.</text>
</comment>
<dbReference type="PANTHER" id="PTHR21299:SF1">
    <property type="entry name" value="PANTOATE--BETA-ALANINE LIGASE"/>
    <property type="match status" value="1"/>
</dbReference>
<evidence type="ECO:0000313" key="17">
    <source>
        <dbReference type="EMBL" id="MBB3663323.1"/>
    </source>
</evidence>
<feature type="binding site" evidence="15">
    <location>
        <position position="169"/>
    </location>
    <ligand>
        <name>(R)-pantoate</name>
        <dbReference type="ChEBI" id="CHEBI:15980"/>
    </ligand>
</feature>
<keyword evidence="9 15" id="KW-0547">Nucleotide-binding</keyword>
<keyword evidence="7 15" id="KW-0436">Ligase</keyword>
<comment type="subcellular location">
    <subcellularLocation>
        <location evidence="1 15">Cytoplasm</location>
    </subcellularLocation>
</comment>
<evidence type="ECO:0000256" key="11">
    <source>
        <dbReference type="ARBA" id="ARBA00032806"/>
    </source>
</evidence>